<dbReference type="InterPro" id="IPR012349">
    <property type="entry name" value="Split_barrel_FMN-bd"/>
</dbReference>
<reference evidence="3 4" key="1">
    <citation type="submission" date="2017-10" db="EMBL/GenBank/DDBJ databases">
        <title>Development of genomic resources for the powdery mildew, Erysiphe pulchra.</title>
        <authorList>
            <person name="Wadl P.A."/>
            <person name="Mack B.M."/>
            <person name="Moore G."/>
            <person name="Beltz S.B."/>
        </authorList>
    </citation>
    <scope>NUCLEOTIDE SEQUENCE [LARGE SCALE GENOMIC DNA]</scope>
    <source>
        <strain evidence="3">Cflorida</strain>
    </source>
</reference>
<evidence type="ECO:0000313" key="4">
    <source>
        <dbReference type="Proteomes" id="UP000237438"/>
    </source>
</evidence>
<dbReference type="Gene3D" id="2.30.110.10">
    <property type="entry name" value="Electron Transport, Fmn-binding Protein, Chain A"/>
    <property type="match status" value="1"/>
</dbReference>
<dbReference type="InterPro" id="IPR055343">
    <property type="entry name" value="CREG_beta-barrel"/>
</dbReference>
<evidence type="ECO:0000313" key="3">
    <source>
        <dbReference type="EMBL" id="POS82850.1"/>
    </source>
</evidence>
<dbReference type="Proteomes" id="UP000237438">
    <property type="component" value="Unassembled WGS sequence"/>
</dbReference>
<keyword evidence="4" id="KW-1185">Reference proteome</keyword>
<dbReference type="OrthoDB" id="2138282at2759"/>
<dbReference type="EMBL" id="PEDP01002185">
    <property type="protein sequence ID" value="POS82850.1"/>
    <property type="molecule type" value="Genomic_DNA"/>
</dbReference>
<dbReference type="PANTHER" id="PTHR37273:SF1">
    <property type="entry name" value="ADL397C-AP"/>
    <property type="match status" value="1"/>
</dbReference>
<organism evidence="3 4">
    <name type="scientific">Erysiphe pulchra</name>
    <dbReference type="NCBI Taxonomy" id="225359"/>
    <lineage>
        <taxon>Eukaryota</taxon>
        <taxon>Fungi</taxon>
        <taxon>Dikarya</taxon>
        <taxon>Ascomycota</taxon>
        <taxon>Pezizomycotina</taxon>
        <taxon>Leotiomycetes</taxon>
        <taxon>Erysiphales</taxon>
        <taxon>Erysiphaceae</taxon>
        <taxon>Erysiphe</taxon>
    </lineage>
</organism>
<keyword evidence="1" id="KW-0732">Signal</keyword>
<feature type="domain" description="CREG-like beta-barrel" evidence="2">
    <location>
        <begin position="44"/>
        <end position="251"/>
    </location>
</feature>
<evidence type="ECO:0000259" key="2">
    <source>
        <dbReference type="Pfam" id="PF13883"/>
    </source>
</evidence>
<dbReference type="PANTHER" id="PTHR37273">
    <property type="entry name" value="CHROMOSOME 8, WHOLE GENOME SHOTGUN SEQUENCE"/>
    <property type="match status" value="1"/>
</dbReference>
<feature type="non-terminal residue" evidence="3">
    <location>
        <position position="279"/>
    </location>
</feature>
<feature type="chain" id="PRO_5015527873" description="CREG-like beta-barrel domain-containing protein" evidence="1">
    <location>
        <begin position="16"/>
        <end position="279"/>
    </location>
</feature>
<accession>A0A2S4PLE1</accession>
<dbReference type="AlphaFoldDB" id="A0A2S4PLE1"/>
<dbReference type="Pfam" id="PF13883">
    <property type="entry name" value="CREG_beta-barrel"/>
    <property type="match status" value="1"/>
</dbReference>
<evidence type="ECO:0000256" key="1">
    <source>
        <dbReference type="SAM" id="SignalP"/>
    </source>
</evidence>
<comment type="caution">
    <text evidence="3">The sequence shown here is derived from an EMBL/GenBank/DDBJ whole genome shotgun (WGS) entry which is preliminary data.</text>
</comment>
<dbReference type="SUPFAM" id="SSF50475">
    <property type="entry name" value="FMN-binding split barrel"/>
    <property type="match status" value="1"/>
</dbReference>
<dbReference type="STRING" id="225359.A0A2S4PLE1"/>
<protein>
    <recommendedName>
        <fullName evidence="2">CREG-like beta-barrel domain-containing protein</fullName>
    </recommendedName>
</protein>
<proteinExistence type="predicted"/>
<name>A0A2S4PLE1_9PEZI</name>
<gene>
    <name evidence="3" type="ORF">EPUL_006844</name>
</gene>
<feature type="signal peptide" evidence="1">
    <location>
        <begin position="1"/>
        <end position="15"/>
    </location>
</feature>
<sequence length="279" mass="31601">MYICFISLLSSIVLALNLQQIISEPINTTYRDHDNGYNDARIPTPQESAILARRILRLTPMATFSTIFPVSSESNNSSSKDLSLQKALPAHHIQHVHEHRPHGLENSPIGLIDYVADCEASGNPTVLAINIATTFKNVAAGSKVSISFSWTPPHVLSWSSVFLKHQYAAKHSEANLPRFALFGYLERIDVAEVEELSIKECFTKTHPDAKIWLPGNKIHTSDWQRFVVENIYWIGGFGDRAYIGWIPVDLWKNVWDEDIERARLPGEKKGLKEMINKWL</sequence>